<keyword evidence="13" id="KW-1185">Reference proteome</keyword>
<feature type="domain" description="Helicase C-terminal" evidence="11">
    <location>
        <begin position="430"/>
        <end position="611"/>
    </location>
</feature>
<dbReference type="PROSITE" id="PS51194">
    <property type="entry name" value="HELICASE_CTER"/>
    <property type="match status" value="1"/>
</dbReference>
<evidence type="ECO:0000256" key="7">
    <source>
        <dbReference type="ARBA" id="ARBA00034617"/>
    </source>
</evidence>
<evidence type="ECO:0000256" key="1">
    <source>
        <dbReference type="ARBA" id="ARBA00010140"/>
    </source>
</evidence>
<comment type="caution">
    <text evidence="12">The sequence shown here is derived from an EMBL/GenBank/DDBJ whole genome shotgun (WGS) entry which is preliminary data.</text>
</comment>
<feature type="region of interest" description="Disordered" evidence="9">
    <location>
        <begin position="1121"/>
        <end position="1142"/>
    </location>
</feature>
<evidence type="ECO:0000256" key="9">
    <source>
        <dbReference type="SAM" id="MobiDB-lite"/>
    </source>
</evidence>
<dbReference type="Pfam" id="PF00270">
    <property type="entry name" value="DEAD"/>
    <property type="match status" value="1"/>
</dbReference>
<keyword evidence="3" id="KW-0378">Hydrolase</keyword>
<sequence>MTILNSLEEFLEGEEQESSYDSSSQSTPTVVANHAIEPPYYAPMRSSNTCDKMILTQPTPISRSPFPLISKTNLGQFRCDSSYKSTHNTNTKVVSPPLSRIEYNNYQLNNRISNNTNEDMIRPNYDRPQYPDCIYRNDPNNNPQFNYNNQHYASQSNKLSRNALNHLDENSYSYNPQFKANVLPAKLNVGVLPPSQRSVFSFEQFNQMQTQCFPSIYNSSNNCVISSPTGSGKTVLFELAILKEFRTASSETCNFKVLYLAPTKALCSERHDDWTKKFKDLNITVGMLTGDTSFKEADNVRKSNIIISTPEKWDMITRKWVDYKKLFGFIKLLLVDEIHILKESRGSTLEVVITRMKRICVGLRILAISATVANAHDISTWIKQNELSDLPAETHCFGEDYRAVKLDKIVYGYKPTSENDFQFDMILNSKLIEVINLHSKNKPVLIFRPTRNSSQATAKYLLANMNNHAPSETNLKLKDKELHNLVRSGMAYHHAGLVYADRKQIETAFLSGKIKYLCSTSTLAVGINLPAYLVIVKGTKCWADGLFKEYSETDILQMLGRAGRPQFEDEGVAVIMTTAKLKQKYERIVKGTEKIESSLHLNFPENLAAEISVGAIKNLEEALSWVKTTYLYVRFISNPSYYIPSLGIKCISPDEEETLLQFCRYHVDALLTEKLVRVDNQQIYHSTPYGYSMTMHYIMFGTMKSLIRSKPYLNVPDILDLLAKSSEFSDFKLKMQEKRLYKEINSSPLIRYPCKSKEMQHFDKLKLIIQFELGGLEFPNYTGAMKLHSSFLGDKILIFKQIHRIIMAMMDVFVEKKDSLSLKKSSYLYRCVNGRCWEDSPNELSQLDGVGLANMAKFVNHNILRLKDADELNSSQIEYFLGLKMGAGNKIKRNLQSIPRLSLELQFEREELEPSDASVKVTFSVIINISNPNACSSWKGKPVYIQVLTDTSNGKLLDFRRIPVFKFNNGDSKRFQVVASVTDLDCHLLCEASAENIASVKLDQTFSLKSKLSSETRSRFIQPEVLEFDDDFEFSDSEEEKVSNIQLSNRTDNTSIESQQTVETLNKAPITTTQTSTHHSEATSGPRKLLPNGNYECNHFCKDKLTCRHFCCREGLPPKNVPKASDHKQSQNKFSQNLQPNFIPNRETLGDRHEVDTCNQLETQKNHTTNDSDAIKHSERSIQLNPTVSAIRSSTESVEIAQNDQEETIEKVVTQKEPEKIKKNTEALRQSLFMPSDSDHSQNEYIPNTQVTNIPILSQRETKNSKPIKKSIFDSSDSDSDFGVLNIIKSSPKRKRRKIFTIASPEKTNAARMSAVTTKEIPTSTKLVQSSNPQDSDDSLIEVDDIGLKLDKYRCCTPLHISITGEDNATTLYTESEQGDIFPQLKDVVSNEDYKPAEQEATTIHPIDFQREALQEILGFDIDLDI</sequence>
<comment type="catalytic activity">
    <reaction evidence="7">
        <text>Couples ATP hydrolysis with the unwinding of duplex DNA by translocating in the 3'-5' direction.</text>
        <dbReference type="EC" id="5.6.2.4"/>
    </reaction>
</comment>
<evidence type="ECO:0000256" key="6">
    <source>
        <dbReference type="ARBA" id="ARBA00023254"/>
    </source>
</evidence>
<dbReference type="GO" id="GO:0003676">
    <property type="term" value="F:nucleic acid binding"/>
    <property type="evidence" value="ECO:0007669"/>
    <property type="project" value="InterPro"/>
</dbReference>
<dbReference type="PANTHER" id="PTHR47835">
    <property type="entry name" value="HFM1, ATP DEPENDENT DNA HELICASE HOMOLOG"/>
    <property type="match status" value="1"/>
</dbReference>
<dbReference type="FunFam" id="1.10.3380.10:FF:000012">
    <property type="entry name" value="DEAD/DEAH box DNA helicase"/>
    <property type="match status" value="1"/>
</dbReference>
<dbReference type="PROSITE" id="PS51192">
    <property type="entry name" value="HELICASE_ATP_BIND_1"/>
    <property type="match status" value="1"/>
</dbReference>
<dbReference type="GO" id="GO:0016787">
    <property type="term" value="F:hydrolase activity"/>
    <property type="evidence" value="ECO:0007669"/>
    <property type="project" value="UniProtKB-KW"/>
</dbReference>
<evidence type="ECO:0000256" key="3">
    <source>
        <dbReference type="ARBA" id="ARBA00022801"/>
    </source>
</evidence>
<dbReference type="GO" id="GO:0051321">
    <property type="term" value="P:meiotic cell cycle"/>
    <property type="evidence" value="ECO:0007669"/>
    <property type="project" value="UniProtKB-KW"/>
</dbReference>
<feature type="compositionally biased region" description="Polar residues" evidence="9">
    <location>
        <begin position="1131"/>
        <end position="1142"/>
    </location>
</feature>
<evidence type="ECO:0000256" key="5">
    <source>
        <dbReference type="ARBA" id="ARBA00023235"/>
    </source>
</evidence>
<dbReference type="InterPro" id="IPR011545">
    <property type="entry name" value="DEAD/DEAH_box_helicase_dom"/>
</dbReference>
<evidence type="ECO:0000313" key="12">
    <source>
        <dbReference type="EMBL" id="KAG7666376.1"/>
    </source>
</evidence>
<dbReference type="InterPro" id="IPR014001">
    <property type="entry name" value="Helicase_ATP-bd"/>
</dbReference>
<feature type="domain" description="Helicase ATP-binding" evidence="10">
    <location>
        <begin position="214"/>
        <end position="390"/>
    </location>
</feature>
<reference evidence="12 13" key="1">
    <citation type="journal article" date="2021" name="DNA Res.">
        <title>Genome analysis of Candida subhashii reveals its hybrid nature and dual mitochondrial genome conformations.</title>
        <authorList>
            <person name="Mixao V."/>
            <person name="Hegedusova E."/>
            <person name="Saus E."/>
            <person name="Pryszcz L.P."/>
            <person name="Cillingova A."/>
            <person name="Nosek J."/>
            <person name="Gabaldon T."/>
        </authorList>
    </citation>
    <scope>NUCLEOTIDE SEQUENCE [LARGE SCALE GENOMIC DNA]</scope>
    <source>
        <strain evidence="12 13">CBS 10753</strain>
    </source>
</reference>
<comment type="similarity">
    <text evidence="1">Belongs to the helicase family. SKI2 subfamily.</text>
</comment>
<dbReference type="GO" id="GO:0005524">
    <property type="term" value="F:ATP binding"/>
    <property type="evidence" value="ECO:0007669"/>
    <property type="project" value="UniProtKB-KW"/>
</dbReference>
<dbReference type="Pfam" id="PF02889">
    <property type="entry name" value="Sec63"/>
    <property type="match status" value="1"/>
</dbReference>
<dbReference type="InterPro" id="IPR052247">
    <property type="entry name" value="Meiotic_Crossover_Helicase"/>
</dbReference>
<dbReference type="SMART" id="SM00490">
    <property type="entry name" value="HELICc"/>
    <property type="match status" value="1"/>
</dbReference>
<evidence type="ECO:0000259" key="11">
    <source>
        <dbReference type="PROSITE" id="PS51194"/>
    </source>
</evidence>
<dbReference type="Pfam" id="PF00271">
    <property type="entry name" value="Helicase_C"/>
    <property type="match status" value="1"/>
</dbReference>
<evidence type="ECO:0000256" key="8">
    <source>
        <dbReference type="ARBA" id="ARBA00034808"/>
    </source>
</evidence>
<keyword evidence="6" id="KW-0469">Meiosis</keyword>
<dbReference type="EC" id="5.6.2.4" evidence="8"/>
<dbReference type="SMART" id="SM00973">
    <property type="entry name" value="Sec63"/>
    <property type="match status" value="1"/>
</dbReference>
<accession>A0A8J5USF6</accession>
<organism evidence="12 13">
    <name type="scientific">[Candida] subhashii</name>
    <dbReference type="NCBI Taxonomy" id="561895"/>
    <lineage>
        <taxon>Eukaryota</taxon>
        <taxon>Fungi</taxon>
        <taxon>Dikarya</taxon>
        <taxon>Ascomycota</taxon>
        <taxon>Saccharomycotina</taxon>
        <taxon>Pichiomycetes</taxon>
        <taxon>Debaryomycetaceae</taxon>
        <taxon>Spathaspora</taxon>
    </lineage>
</organism>
<dbReference type="SMART" id="SM00487">
    <property type="entry name" value="DEXDc"/>
    <property type="match status" value="1"/>
</dbReference>
<evidence type="ECO:0000313" key="13">
    <source>
        <dbReference type="Proteomes" id="UP000694255"/>
    </source>
</evidence>
<keyword evidence="2" id="KW-0547">Nucleotide-binding</keyword>
<dbReference type="GO" id="GO:0043138">
    <property type="term" value="F:3'-5' DNA helicase activity"/>
    <property type="evidence" value="ECO:0007669"/>
    <property type="project" value="UniProtKB-EC"/>
</dbReference>
<dbReference type="Proteomes" id="UP000694255">
    <property type="component" value="Unassembled WGS sequence"/>
</dbReference>
<dbReference type="PANTHER" id="PTHR47835:SF3">
    <property type="entry name" value="HELICASE FOR MEIOSIS 1"/>
    <property type="match status" value="1"/>
</dbReference>
<evidence type="ECO:0000256" key="2">
    <source>
        <dbReference type="ARBA" id="ARBA00022741"/>
    </source>
</evidence>
<dbReference type="EMBL" id="JAGSYN010000008">
    <property type="protein sequence ID" value="KAG7666376.1"/>
    <property type="molecule type" value="Genomic_DNA"/>
</dbReference>
<evidence type="ECO:0000256" key="4">
    <source>
        <dbReference type="ARBA" id="ARBA00022840"/>
    </source>
</evidence>
<dbReference type="GeneID" id="73466898"/>
<dbReference type="RefSeq" id="XP_049266604.1">
    <property type="nucleotide sequence ID" value="XM_049410643.1"/>
</dbReference>
<dbReference type="CDD" id="cd18795">
    <property type="entry name" value="SF2_C_Ski2"/>
    <property type="match status" value="1"/>
</dbReference>
<name>A0A8J5USF6_9ASCO</name>
<proteinExistence type="inferred from homology"/>
<evidence type="ECO:0000259" key="10">
    <source>
        <dbReference type="PROSITE" id="PS51192"/>
    </source>
</evidence>
<dbReference type="OrthoDB" id="5575at2759"/>
<keyword evidence="5" id="KW-0413">Isomerase</keyword>
<keyword evidence="4" id="KW-0067">ATP-binding</keyword>
<dbReference type="InterPro" id="IPR057842">
    <property type="entry name" value="WH_MER3"/>
</dbReference>
<protein>
    <recommendedName>
        <fullName evidence="8">DNA 3'-5' helicase</fullName>
        <ecNumber evidence="8">5.6.2.4</ecNumber>
    </recommendedName>
</protein>
<dbReference type="InterPro" id="IPR004179">
    <property type="entry name" value="Sec63-dom"/>
</dbReference>
<dbReference type="Pfam" id="PF23445">
    <property type="entry name" value="WHD_SNRNP200"/>
    <property type="match status" value="1"/>
</dbReference>
<gene>
    <name evidence="12" type="ORF">J8A68_000097</name>
</gene>
<dbReference type="InterPro" id="IPR001650">
    <property type="entry name" value="Helicase_C-like"/>
</dbReference>